<dbReference type="Proteomes" id="UP000808337">
    <property type="component" value="Unassembled WGS sequence"/>
</dbReference>
<feature type="signal peptide" evidence="1">
    <location>
        <begin position="1"/>
        <end position="24"/>
    </location>
</feature>
<evidence type="ECO:0000313" key="4">
    <source>
        <dbReference type="Proteomes" id="UP000808337"/>
    </source>
</evidence>
<sequence length="122" mass="13759">MKFNRSIFLLIALISLLFSCEAGKQNKMILGKWTGIEWLVDGHASSHTPGEAVFTFNEDGIYSFEYAGNVENGKYYVNNNELFTTPEGGIKMMVKIPKLTQDTLIFDMNRGGQSEKLTLIRN</sequence>
<keyword evidence="1" id="KW-0732">Signal</keyword>
<dbReference type="AlphaFoldDB" id="A0A9D7SWW7"/>
<gene>
    <name evidence="3" type="ORF">IPP15_08085</name>
</gene>
<dbReference type="EMBL" id="JADKGY010000006">
    <property type="protein sequence ID" value="MBK9982369.1"/>
    <property type="molecule type" value="Genomic_DNA"/>
</dbReference>
<dbReference type="Pfam" id="PF13648">
    <property type="entry name" value="Lipocalin_4"/>
    <property type="match status" value="1"/>
</dbReference>
<feature type="domain" description="Lipocalin-like" evidence="2">
    <location>
        <begin position="29"/>
        <end position="106"/>
    </location>
</feature>
<organism evidence="3 4">
    <name type="scientific">Candidatus Opimibacter skivensis</name>
    <dbReference type="NCBI Taxonomy" id="2982028"/>
    <lineage>
        <taxon>Bacteria</taxon>
        <taxon>Pseudomonadati</taxon>
        <taxon>Bacteroidota</taxon>
        <taxon>Saprospiria</taxon>
        <taxon>Saprospirales</taxon>
        <taxon>Saprospiraceae</taxon>
        <taxon>Candidatus Opimibacter</taxon>
    </lineage>
</organism>
<dbReference type="InterPro" id="IPR024311">
    <property type="entry name" value="Lipocalin-like"/>
</dbReference>
<reference evidence="3 4" key="1">
    <citation type="submission" date="2020-10" db="EMBL/GenBank/DDBJ databases">
        <title>Connecting structure to function with the recovery of over 1000 high-quality activated sludge metagenome-assembled genomes encoding full-length rRNA genes using long-read sequencing.</title>
        <authorList>
            <person name="Singleton C.M."/>
            <person name="Petriglieri F."/>
            <person name="Kristensen J.M."/>
            <person name="Kirkegaard R.H."/>
            <person name="Michaelsen T.Y."/>
            <person name="Andersen M.H."/>
            <person name="Karst S.M."/>
            <person name="Dueholm M.S."/>
            <person name="Nielsen P.H."/>
            <person name="Albertsen M."/>
        </authorList>
    </citation>
    <scope>NUCLEOTIDE SEQUENCE [LARGE SCALE GENOMIC DNA]</scope>
    <source>
        <strain evidence="3">Ribe_18-Q3-R11-54_MAXAC.273</strain>
    </source>
</reference>
<evidence type="ECO:0000259" key="2">
    <source>
        <dbReference type="Pfam" id="PF13648"/>
    </source>
</evidence>
<evidence type="ECO:0000313" key="3">
    <source>
        <dbReference type="EMBL" id="MBK9982369.1"/>
    </source>
</evidence>
<accession>A0A9D7SWW7</accession>
<dbReference type="PROSITE" id="PS51257">
    <property type="entry name" value="PROKAR_LIPOPROTEIN"/>
    <property type="match status" value="1"/>
</dbReference>
<feature type="chain" id="PRO_5039171877" evidence="1">
    <location>
        <begin position="25"/>
        <end position="122"/>
    </location>
</feature>
<proteinExistence type="predicted"/>
<protein>
    <submittedName>
        <fullName evidence="3">Lipocalin family protein</fullName>
    </submittedName>
</protein>
<evidence type="ECO:0000256" key="1">
    <source>
        <dbReference type="SAM" id="SignalP"/>
    </source>
</evidence>
<comment type="caution">
    <text evidence="3">The sequence shown here is derived from an EMBL/GenBank/DDBJ whole genome shotgun (WGS) entry which is preliminary data.</text>
</comment>
<name>A0A9D7SWW7_9BACT</name>